<accession>A0A139Q9G7</accession>
<sequence>MEIQAQAVVHQTNSPNQYKSLLRFVFFELESGNDSVKTVKFEGL</sequence>
<proteinExistence type="predicted"/>
<organism evidence="1 2">
    <name type="scientific">Streptococcus mitis</name>
    <dbReference type="NCBI Taxonomy" id="28037"/>
    <lineage>
        <taxon>Bacteria</taxon>
        <taxon>Bacillati</taxon>
        <taxon>Bacillota</taxon>
        <taxon>Bacilli</taxon>
        <taxon>Lactobacillales</taxon>
        <taxon>Streptococcaceae</taxon>
        <taxon>Streptococcus</taxon>
        <taxon>Streptococcus mitis group</taxon>
    </lineage>
</organism>
<evidence type="ECO:0000313" key="2">
    <source>
        <dbReference type="Proteomes" id="UP000070136"/>
    </source>
</evidence>
<dbReference type="Proteomes" id="UP000070136">
    <property type="component" value="Unassembled WGS sequence"/>
</dbReference>
<dbReference type="AlphaFoldDB" id="A0A139Q9G7"/>
<dbReference type="EMBL" id="LQOA01000025">
    <property type="protein sequence ID" value="KXT99186.1"/>
    <property type="molecule type" value="Genomic_DNA"/>
</dbReference>
<reference evidence="1 2" key="1">
    <citation type="submission" date="2016-01" db="EMBL/GenBank/DDBJ databases">
        <title>Highly variable Streptococcus oralis are common among viridans streptococci isolated from primates.</title>
        <authorList>
            <person name="Denapaite D."/>
            <person name="Rieger M."/>
            <person name="Koendgen S."/>
            <person name="Brueckner R."/>
            <person name="Ochigava I."/>
            <person name="Kappeler P."/>
            <person name="Maetz-Rensing K."/>
            <person name="Leendertz F."/>
            <person name="Hakenbeck R."/>
        </authorList>
    </citation>
    <scope>NUCLEOTIDE SEQUENCE [LARGE SCALE GENOMIC DNA]</scope>
    <source>
        <strain evidence="1 2">DD28</strain>
    </source>
</reference>
<protein>
    <submittedName>
        <fullName evidence="1">Uncharacterized protein</fullName>
    </submittedName>
</protein>
<evidence type="ECO:0000313" key="1">
    <source>
        <dbReference type="EMBL" id="KXT99186.1"/>
    </source>
</evidence>
<gene>
    <name evidence="1" type="ORF">SMIDD28_00824</name>
</gene>
<comment type="caution">
    <text evidence="1">The sequence shown here is derived from an EMBL/GenBank/DDBJ whole genome shotgun (WGS) entry which is preliminary data.</text>
</comment>
<name>A0A139Q9G7_STRMT</name>